<comment type="caution">
    <text evidence="1">The sequence shown here is derived from an EMBL/GenBank/DDBJ whole genome shotgun (WGS) entry which is preliminary data.</text>
</comment>
<dbReference type="Gene3D" id="3.30.2000.30">
    <property type="match status" value="1"/>
</dbReference>
<dbReference type="InterPro" id="IPR021508">
    <property type="entry name" value="Gp17-like"/>
</dbReference>
<protein>
    <submittedName>
        <fullName evidence="1">Uncharacterized protein DUF3168</fullName>
    </submittedName>
</protein>
<name>A0A316GLW2_9RHOB</name>
<sequence length="135" mass="13931">MSYGITAALQTAVYGALTGDATVAALSGGAIYDALPPGPVPPLYAALGPETVRDASDKTGAGAVHDFPVTVVSEAAGFASAKVLAAAISDALTGAEMVLARGRLVRMAFVRARARRVDGRREIEVWFRARVDEDA</sequence>
<dbReference type="AlphaFoldDB" id="A0A316GLW2"/>
<evidence type="ECO:0000313" key="1">
    <source>
        <dbReference type="EMBL" id="PWK62160.1"/>
    </source>
</evidence>
<dbReference type="RefSeq" id="WP_109664260.1">
    <property type="nucleotide sequence ID" value="NZ_QGGW01000001.1"/>
</dbReference>
<dbReference type="OrthoDB" id="7644395at2"/>
<gene>
    <name evidence="1" type="ORF">C7455_101186</name>
</gene>
<dbReference type="Pfam" id="PF11367">
    <property type="entry name" value="Tail_completion_gp17"/>
    <property type="match status" value="1"/>
</dbReference>
<keyword evidence="2" id="KW-1185">Reference proteome</keyword>
<dbReference type="InterPro" id="IPR053745">
    <property type="entry name" value="Viral_Tail_Comp_sf"/>
</dbReference>
<proteinExistence type="predicted"/>
<organism evidence="1 2">
    <name type="scientific">Roseicyclus mahoneyensis</name>
    <dbReference type="NCBI Taxonomy" id="164332"/>
    <lineage>
        <taxon>Bacteria</taxon>
        <taxon>Pseudomonadati</taxon>
        <taxon>Pseudomonadota</taxon>
        <taxon>Alphaproteobacteria</taxon>
        <taxon>Rhodobacterales</taxon>
        <taxon>Roseobacteraceae</taxon>
        <taxon>Roseicyclus</taxon>
    </lineage>
</organism>
<dbReference type="EMBL" id="QGGW01000001">
    <property type="protein sequence ID" value="PWK62160.1"/>
    <property type="molecule type" value="Genomic_DNA"/>
</dbReference>
<dbReference type="Proteomes" id="UP000245708">
    <property type="component" value="Unassembled WGS sequence"/>
</dbReference>
<reference evidence="1 2" key="1">
    <citation type="submission" date="2018-05" db="EMBL/GenBank/DDBJ databases">
        <title>Genomic Encyclopedia of Type Strains, Phase IV (KMG-IV): sequencing the most valuable type-strain genomes for metagenomic binning, comparative biology and taxonomic classification.</title>
        <authorList>
            <person name="Goeker M."/>
        </authorList>
    </citation>
    <scope>NUCLEOTIDE SEQUENCE [LARGE SCALE GENOMIC DNA]</scope>
    <source>
        <strain evidence="1 2">DSM 16097</strain>
    </source>
</reference>
<evidence type="ECO:0000313" key="2">
    <source>
        <dbReference type="Proteomes" id="UP000245708"/>
    </source>
</evidence>
<accession>A0A316GLW2</accession>